<proteinExistence type="inferred from homology"/>
<evidence type="ECO:0000256" key="1">
    <source>
        <dbReference type="ARBA" id="ARBA00000439"/>
    </source>
</evidence>
<evidence type="ECO:0000256" key="10">
    <source>
        <dbReference type="RuleBase" id="RU361207"/>
    </source>
</evidence>
<dbReference type="GO" id="GO:0004134">
    <property type="term" value="F:4-alpha-glucanotransferase activity"/>
    <property type="evidence" value="ECO:0007669"/>
    <property type="project" value="UniProtKB-EC"/>
</dbReference>
<keyword evidence="6 10" id="KW-0808">Transferase</keyword>
<name>A0A4Z0LWI4_9GAMM</name>
<dbReference type="SUPFAM" id="SSF51445">
    <property type="entry name" value="(Trans)glycosidases"/>
    <property type="match status" value="1"/>
</dbReference>
<gene>
    <name evidence="11" type="primary">malQ</name>
    <name evidence="11" type="ORF">E4634_17750</name>
</gene>
<dbReference type="PANTHER" id="PTHR32438:SF5">
    <property type="entry name" value="4-ALPHA-GLUCANOTRANSFERASE DPE1, CHLOROPLASTIC_AMYLOPLASTIC"/>
    <property type="match status" value="1"/>
</dbReference>
<keyword evidence="5 10" id="KW-0328">Glycosyltransferase</keyword>
<protein>
    <recommendedName>
        <fullName evidence="4 10">4-alpha-glucanotransferase</fullName>
        <ecNumber evidence="3 10">2.4.1.25</ecNumber>
    </recommendedName>
    <alternativeName>
        <fullName evidence="8 10">Amylomaltase</fullName>
    </alternativeName>
    <alternativeName>
        <fullName evidence="9 10">Disproportionating enzyme</fullName>
    </alternativeName>
</protein>
<dbReference type="InterPro" id="IPR003385">
    <property type="entry name" value="Glyco_hydro_77"/>
</dbReference>
<comment type="caution">
    <text evidence="11">The sequence shown here is derived from an EMBL/GenBank/DDBJ whole genome shotgun (WGS) entry which is preliminary data.</text>
</comment>
<keyword evidence="7 10" id="KW-0119">Carbohydrate metabolism</keyword>
<dbReference type="EMBL" id="SRLE01000013">
    <property type="protein sequence ID" value="TGD71498.1"/>
    <property type="molecule type" value="Genomic_DNA"/>
</dbReference>
<dbReference type="GO" id="GO:0005975">
    <property type="term" value="P:carbohydrate metabolic process"/>
    <property type="evidence" value="ECO:0007669"/>
    <property type="project" value="InterPro"/>
</dbReference>
<comment type="similarity">
    <text evidence="2 10">Belongs to the disproportionating enzyme family.</text>
</comment>
<evidence type="ECO:0000256" key="6">
    <source>
        <dbReference type="ARBA" id="ARBA00022679"/>
    </source>
</evidence>
<evidence type="ECO:0000256" key="3">
    <source>
        <dbReference type="ARBA" id="ARBA00012560"/>
    </source>
</evidence>
<evidence type="ECO:0000256" key="5">
    <source>
        <dbReference type="ARBA" id="ARBA00022676"/>
    </source>
</evidence>
<dbReference type="Gene3D" id="3.20.20.80">
    <property type="entry name" value="Glycosidases"/>
    <property type="match status" value="1"/>
</dbReference>
<dbReference type="RefSeq" id="WP_135446014.1">
    <property type="nucleotide sequence ID" value="NZ_SRLE01000013.1"/>
</dbReference>
<dbReference type="InterPro" id="IPR017853">
    <property type="entry name" value="GH"/>
</dbReference>
<organism evidence="11 12">
    <name type="scientific">Mangrovimicrobium sediminis</name>
    <dbReference type="NCBI Taxonomy" id="2562682"/>
    <lineage>
        <taxon>Bacteria</taxon>
        <taxon>Pseudomonadati</taxon>
        <taxon>Pseudomonadota</taxon>
        <taxon>Gammaproteobacteria</taxon>
        <taxon>Cellvibrionales</taxon>
        <taxon>Halieaceae</taxon>
        <taxon>Mangrovimicrobium</taxon>
    </lineage>
</organism>
<accession>A0A4Z0LWI4</accession>
<dbReference type="NCBIfam" id="NF011080">
    <property type="entry name" value="PRK14508.1-3"/>
    <property type="match status" value="1"/>
</dbReference>
<dbReference type="Proteomes" id="UP000298050">
    <property type="component" value="Unassembled WGS sequence"/>
</dbReference>
<reference evidence="11 12" key="1">
    <citation type="submission" date="2019-04" db="EMBL/GenBank/DDBJ databases">
        <title>Taxonomy of novel Haliea sp. from mangrove soil of West Coast of India.</title>
        <authorList>
            <person name="Verma A."/>
            <person name="Kumar P."/>
            <person name="Krishnamurthi S."/>
        </authorList>
    </citation>
    <scope>NUCLEOTIDE SEQUENCE [LARGE SCALE GENOMIC DNA]</scope>
    <source>
        <strain evidence="11 12">SAOS-164</strain>
    </source>
</reference>
<evidence type="ECO:0000256" key="9">
    <source>
        <dbReference type="ARBA" id="ARBA00031501"/>
    </source>
</evidence>
<dbReference type="EC" id="2.4.1.25" evidence="3 10"/>
<dbReference type="AlphaFoldDB" id="A0A4Z0LWI4"/>
<evidence type="ECO:0000313" key="11">
    <source>
        <dbReference type="EMBL" id="TGD71498.1"/>
    </source>
</evidence>
<keyword evidence="12" id="KW-1185">Reference proteome</keyword>
<dbReference type="OrthoDB" id="9763489at2"/>
<sequence length="493" mass="55561">MPAAGKRRGGVLLHPTSLPAPGYTGDFGAAARRFVDLIADAGLRIWQVLPLGPTHLDGCPYVSSSAHAGNPDLIDLDWLVEHDLLQPEQAAAGRRDRTEKRRALDIAAGVFFDQVFSAASSPLVSAYSEFVESATWLESYVRFQAFRDALEYRPWSTWPEGLRNLDPETCDQRALALAEKITRLRFRQFVFHQQWQALKRYANERGVLLFGDMPIYVDLESADVWANQDQFELDDDGRPVTVTGVPPDYFSADGQLWGNPQYAWEHMREHGFDWWLQRFSTAASMYDMVRIDHFRALQAYWEIPAGATSAIGGRWVESPGGELLALVREHYPGLHLVAENLGIISAEVEELRHRFELPGMLILQFAFDGSPDNPYLLHLHQPNDVVYTGTHDNNTTLGWFQSLDDGLKAHICEYFQCAADAMPWALIDAAMTSRADTAIIPWQDFLGLDGTHRMNTPGTIEGNWRWRFTWEQVSDDLAGRIRASLVAGERADA</sequence>
<dbReference type="Pfam" id="PF02446">
    <property type="entry name" value="Glyco_hydro_77"/>
    <property type="match status" value="1"/>
</dbReference>
<evidence type="ECO:0000256" key="8">
    <source>
        <dbReference type="ARBA" id="ARBA00031423"/>
    </source>
</evidence>
<dbReference type="NCBIfam" id="TIGR00217">
    <property type="entry name" value="malQ"/>
    <property type="match status" value="1"/>
</dbReference>
<evidence type="ECO:0000256" key="2">
    <source>
        <dbReference type="ARBA" id="ARBA00005684"/>
    </source>
</evidence>
<evidence type="ECO:0000256" key="7">
    <source>
        <dbReference type="ARBA" id="ARBA00023277"/>
    </source>
</evidence>
<dbReference type="PANTHER" id="PTHR32438">
    <property type="entry name" value="4-ALPHA-GLUCANOTRANSFERASE DPE1, CHLOROPLASTIC/AMYLOPLASTIC"/>
    <property type="match status" value="1"/>
</dbReference>
<evidence type="ECO:0000313" key="12">
    <source>
        <dbReference type="Proteomes" id="UP000298050"/>
    </source>
</evidence>
<comment type="catalytic activity">
    <reaction evidence="1 10">
        <text>Transfers a segment of a (1-&gt;4)-alpha-D-glucan to a new position in an acceptor, which may be glucose or a (1-&gt;4)-alpha-D-glucan.</text>
        <dbReference type="EC" id="2.4.1.25"/>
    </reaction>
</comment>
<evidence type="ECO:0000256" key="4">
    <source>
        <dbReference type="ARBA" id="ARBA00020295"/>
    </source>
</evidence>